<dbReference type="Gene3D" id="2.60.40.1120">
    <property type="entry name" value="Carboxypeptidase-like, regulatory domain"/>
    <property type="match status" value="1"/>
</dbReference>
<organism evidence="7">
    <name type="scientific">hydrothermal vent metagenome</name>
    <dbReference type="NCBI Taxonomy" id="652676"/>
    <lineage>
        <taxon>unclassified sequences</taxon>
        <taxon>metagenomes</taxon>
        <taxon>ecological metagenomes</taxon>
    </lineage>
</organism>
<dbReference type="PROSITE" id="PS52016">
    <property type="entry name" value="TONB_DEPENDENT_REC_3"/>
    <property type="match status" value="1"/>
</dbReference>
<dbReference type="GO" id="GO:0009279">
    <property type="term" value="C:cell outer membrane"/>
    <property type="evidence" value="ECO:0007669"/>
    <property type="project" value="UniProtKB-SubCell"/>
</dbReference>
<dbReference type="InterPro" id="IPR023997">
    <property type="entry name" value="TonB-dep_OMP_SusC/RagA_CS"/>
</dbReference>
<dbReference type="InterPro" id="IPR008969">
    <property type="entry name" value="CarboxyPept-like_regulatory"/>
</dbReference>
<dbReference type="Pfam" id="PF13715">
    <property type="entry name" value="CarbopepD_reg_2"/>
    <property type="match status" value="1"/>
</dbReference>
<protein>
    <submittedName>
        <fullName evidence="7">Outer membrane TonB-dependent transporter, utilization system for glycans and polysaccharides (PUL), SusC family</fullName>
    </submittedName>
</protein>
<dbReference type="InterPro" id="IPR012910">
    <property type="entry name" value="Plug_dom"/>
</dbReference>
<accession>A0A3B0U084</accession>
<keyword evidence="5" id="KW-0998">Cell outer membrane</keyword>
<keyword evidence="2" id="KW-0813">Transport</keyword>
<comment type="subcellular location">
    <subcellularLocation>
        <location evidence="1">Cell outer membrane</location>
        <topology evidence="1">Multi-pass membrane protein</topology>
    </subcellularLocation>
</comment>
<dbReference type="NCBIfam" id="TIGR04056">
    <property type="entry name" value="OMP_RagA_SusC"/>
    <property type="match status" value="1"/>
</dbReference>
<keyword evidence="4" id="KW-0472">Membrane</keyword>
<dbReference type="SUPFAM" id="SSF56935">
    <property type="entry name" value="Porins"/>
    <property type="match status" value="1"/>
</dbReference>
<dbReference type="Pfam" id="PF07715">
    <property type="entry name" value="Plug"/>
    <property type="match status" value="1"/>
</dbReference>
<dbReference type="InterPro" id="IPR023996">
    <property type="entry name" value="TonB-dep_OMP_SusC/RagA"/>
</dbReference>
<dbReference type="InterPro" id="IPR037066">
    <property type="entry name" value="Plug_dom_sf"/>
</dbReference>
<feature type="domain" description="TonB-dependent receptor plug" evidence="6">
    <location>
        <begin position="234"/>
        <end position="341"/>
    </location>
</feature>
<dbReference type="InterPro" id="IPR036942">
    <property type="entry name" value="Beta-barrel_TonB_sf"/>
</dbReference>
<evidence type="ECO:0000256" key="1">
    <source>
        <dbReference type="ARBA" id="ARBA00004571"/>
    </source>
</evidence>
<evidence type="ECO:0000256" key="4">
    <source>
        <dbReference type="ARBA" id="ARBA00023136"/>
    </source>
</evidence>
<evidence type="ECO:0000259" key="6">
    <source>
        <dbReference type="Pfam" id="PF07715"/>
    </source>
</evidence>
<sequence>MKKFNVGCSSQKRVLTKKYILMMKLMCILVISSVLQLTAATNETYSQTTKISLRLTNASLEDVIWSIKKQTQFNFFYNSEDIHGITGLDIKLEDATAEEIISECLKETDLSFEIVHKAIIIRKANKQVRVLPDAVIEQQPREKEVKGTVKDTEGLPLPGVSIVVKGTTIGIVSDSDGNFSLLVPVDAKTLVFSFVGMKSQEVDITGKTSINVVLEEEMVGIEEVVAVGYGTMKKSDVTGAISSVNSEQLMSGEPTNILRGMSGKVAGVQITQHDGAPGGGFDVIIRGGNSLTAGSLPLYIVDGFEFAGDLNEIDPNQIEAIEILKDASATAIYGARAANGVIIITTKTGKTGDNRLDINASYGLAKMSRTPEILTPPEFLQYAKDYYSVWYPYQFDLDYKGAAWEKRDENTPYTIWIDELTQIAPVKNVSMNFLHGSKSTKYGIGGNFLNQEGILKRSLYSKQGLNAKIQQTINDKLEIGASLSFTLSKSEGITEDWSFNGMFKKALQTTPFLSTDWHYGDAESDLADFYWQNENLLTSLEDIDTRTDKTTLSGYIYLSYEIFKDIKFYTSYSRYQLFSTSGRFVPSTTAAGLSSHGYAKYNRSTNNNWSYQARLHYKKTIGSHKVNLLAAFEANAWEYDYWSQRIENYSDESRGLDDWSVAMLHYPSTNSISESTLASWLGRLSYSYLDRYLLTASLRADGASKFGANNKWGLFPSVALAWRMSEESFIKSLSFVNNLKLRASFGVVGNNQIPTYRSLAMMQTVGYTFDNGNYYKGRAPLSPANVNLGWESTEQVNFGLDLALFDSRVNFILDLYNKHTTDMLLDVQLPMSSGYNKATMNVGSLRNRGFEFAISTINIDKKIRWSSNLTFSLNRSKILDLGESTEMYFSRGHITNMSNNEILVKKGYPIGIIVGYIEDGVLNNEVEMKNSPYTLTYQPVEGYTKLVDVNGDGLIDGNDKVPIAYTAPLFVGGFNNTVEYKNFDLSITMRYSYGNDVVNPNTSQLTRSIPTTNKLKIMKGKFWSPLHPENNLRIEYPSNGFVVSSMVEDGSFLKCDNIVLGYNLNKSQLNKLNFKNLRLYFNVSNPFIITRYSWYDPEANTSKGTIGKVGFGIDLGAYPRSTTYTLGVNIGF</sequence>
<dbReference type="SUPFAM" id="SSF49464">
    <property type="entry name" value="Carboxypeptidase regulatory domain-like"/>
    <property type="match status" value="1"/>
</dbReference>
<evidence type="ECO:0000256" key="5">
    <source>
        <dbReference type="ARBA" id="ARBA00023237"/>
    </source>
</evidence>
<proteinExistence type="predicted"/>
<dbReference type="InterPro" id="IPR039426">
    <property type="entry name" value="TonB-dep_rcpt-like"/>
</dbReference>
<dbReference type="EMBL" id="UOEP01000171">
    <property type="protein sequence ID" value="VAW22400.1"/>
    <property type="molecule type" value="Genomic_DNA"/>
</dbReference>
<dbReference type="AlphaFoldDB" id="A0A3B0U084"/>
<evidence type="ECO:0000256" key="3">
    <source>
        <dbReference type="ARBA" id="ARBA00022692"/>
    </source>
</evidence>
<name>A0A3B0U084_9ZZZZ</name>
<evidence type="ECO:0000313" key="7">
    <source>
        <dbReference type="EMBL" id="VAW22400.1"/>
    </source>
</evidence>
<dbReference type="Gene3D" id="2.40.170.20">
    <property type="entry name" value="TonB-dependent receptor, beta-barrel domain"/>
    <property type="match status" value="1"/>
</dbReference>
<evidence type="ECO:0000256" key="2">
    <source>
        <dbReference type="ARBA" id="ARBA00022448"/>
    </source>
</evidence>
<keyword evidence="3" id="KW-0812">Transmembrane</keyword>
<gene>
    <name evidence="7" type="ORF">MNBD_BACTEROID01-1680</name>
</gene>
<reference evidence="7" key="1">
    <citation type="submission" date="2018-06" db="EMBL/GenBank/DDBJ databases">
        <authorList>
            <person name="Zhirakovskaya E."/>
        </authorList>
    </citation>
    <scope>NUCLEOTIDE SEQUENCE</scope>
</reference>
<dbReference type="Gene3D" id="2.170.130.10">
    <property type="entry name" value="TonB-dependent receptor, plug domain"/>
    <property type="match status" value="1"/>
</dbReference>
<dbReference type="NCBIfam" id="TIGR04057">
    <property type="entry name" value="SusC_RagA_signa"/>
    <property type="match status" value="1"/>
</dbReference>